<dbReference type="NCBIfam" id="TIGR00765">
    <property type="entry name" value="yihY_not_rbn"/>
    <property type="match status" value="1"/>
</dbReference>
<accession>A0ABT9WSE5</accession>
<evidence type="ECO:0000256" key="5">
    <source>
        <dbReference type="ARBA" id="ARBA00023136"/>
    </source>
</evidence>
<keyword evidence="5 6" id="KW-0472">Membrane</keyword>
<name>A0ABT9WSE5_9BACI</name>
<dbReference type="PANTHER" id="PTHR30213:SF0">
    <property type="entry name" value="UPF0761 MEMBRANE PROTEIN YIHY"/>
    <property type="match status" value="1"/>
</dbReference>
<evidence type="ECO:0000256" key="2">
    <source>
        <dbReference type="ARBA" id="ARBA00022475"/>
    </source>
</evidence>
<feature type="transmembrane region" description="Helical" evidence="6">
    <location>
        <begin position="34"/>
        <end position="56"/>
    </location>
</feature>
<sequence length="281" mass="31658">MERSNWDKYKIMTMMQIFIDRFIKNDIIGLAAQLSYFFILSLFPLLIFLVTLIPYLPITQEDMIGLIRDFAPVQTMDFLETTLAEIMSNRSSGLLSFGIIGTIWSASNGMNAVIKALNRAYNAEERRPFLIARGMSIILTIGMIIVIIIVLVLPVFGKQIGKYLFHNLGFSMEFVALWNALRWVVTPIVLFLVFQVLYFLAPSEKIRWKSVRPGAVFASIGWIIVSLGFSSYISNFGNFTAAYGSLGGMIVLMLWLYLSGMILMIGGELNAVLAESKKNPF</sequence>
<evidence type="ECO:0000313" key="8">
    <source>
        <dbReference type="Proteomes" id="UP001223586"/>
    </source>
</evidence>
<feature type="transmembrane region" description="Helical" evidence="6">
    <location>
        <begin position="213"/>
        <end position="233"/>
    </location>
</feature>
<keyword evidence="3 6" id="KW-0812">Transmembrane</keyword>
<dbReference type="PIRSF" id="PIRSF035875">
    <property type="entry name" value="RNase_BN"/>
    <property type="match status" value="1"/>
</dbReference>
<evidence type="ECO:0000256" key="1">
    <source>
        <dbReference type="ARBA" id="ARBA00004651"/>
    </source>
</evidence>
<feature type="transmembrane region" description="Helical" evidence="6">
    <location>
        <begin position="94"/>
        <end position="114"/>
    </location>
</feature>
<comment type="subcellular location">
    <subcellularLocation>
        <location evidence="1">Cell membrane</location>
        <topology evidence="1">Multi-pass membrane protein</topology>
    </subcellularLocation>
</comment>
<keyword evidence="2" id="KW-1003">Cell membrane</keyword>
<dbReference type="Pfam" id="PF03631">
    <property type="entry name" value="Virul_fac_BrkB"/>
    <property type="match status" value="1"/>
</dbReference>
<proteinExistence type="predicted"/>
<dbReference type="InterPro" id="IPR017039">
    <property type="entry name" value="Virul_fac_BrkB"/>
</dbReference>
<feature type="transmembrane region" description="Helical" evidence="6">
    <location>
        <begin position="135"/>
        <end position="156"/>
    </location>
</feature>
<comment type="caution">
    <text evidence="7">The sequence shown here is derived from an EMBL/GenBank/DDBJ whole genome shotgun (WGS) entry which is preliminary data.</text>
</comment>
<dbReference type="EMBL" id="JAUSTT010000007">
    <property type="protein sequence ID" value="MDQ0175650.1"/>
    <property type="molecule type" value="Genomic_DNA"/>
</dbReference>
<dbReference type="Proteomes" id="UP001223586">
    <property type="component" value="Unassembled WGS sequence"/>
</dbReference>
<dbReference type="PANTHER" id="PTHR30213">
    <property type="entry name" value="INNER MEMBRANE PROTEIN YHJD"/>
    <property type="match status" value="1"/>
</dbReference>
<keyword evidence="8" id="KW-1185">Reference proteome</keyword>
<evidence type="ECO:0000256" key="4">
    <source>
        <dbReference type="ARBA" id="ARBA00022989"/>
    </source>
</evidence>
<evidence type="ECO:0000256" key="3">
    <source>
        <dbReference type="ARBA" id="ARBA00022692"/>
    </source>
</evidence>
<reference evidence="7 8" key="1">
    <citation type="submission" date="2023-07" db="EMBL/GenBank/DDBJ databases">
        <title>Genomic Encyclopedia of Type Strains, Phase IV (KMG-IV): sequencing the most valuable type-strain genomes for metagenomic binning, comparative biology and taxonomic classification.</title>
        <authorList>
            <person name="Goeker M."/>
        </authorList>
    </citation>
    <scope>NUCLEOTIDE SEQUENCE [LARGE SCALE GENOMIC DNA]</scope>
    <source>
        <strain evidence="7 8">DSM 23837</strain>
    </source>
</reference>
<keyword evidence="4 6" id="KW-1133">Transmembrane helix</keyword>
<feature type="transmembrane region" description="Helical" evidence="6">
    <location>
        <begin position="176"/>
        <end position="201"/>
    </location>
</feature>
<evidence type="ECO:0000256" key="6">
    <source>
        <dbReference type="SAM" id="Phobius"/>
    </source>
</evidence>
<organism evidence="7 8">
    <name type="scientific">Bacillus chungangensis</name>
    <dbReference type="NCBI Taxonomy" id="587633"/>
    <lineage>
        <taxon>Bacteria</taxon>
        <taxon>Bacillati</taxon>
        <taxon>Bacillota</taxon>
        <taxon>Bacilli</taxon>
        <taxon>Bacillales</taxon>
        <taxon>Bacillaceae</taxon>
        <taxon>Bacillus</taxon>
    </lineage>
</organism>
<protein>
    <submittedName>
        <fullName evidence="7">Membrane protein</fullName>
    </submittedName>
</protein>
<gene>
    <name evidence="7" type="ORF">J2S08_001484</name>
</gene>
<evidence type="ECO:0000313" key="7">
    <source>
        <dbReference type="EMBL" id="MDQ0175650.1"/>
    </source>
</evidence>